<dbReference type="RefSeq" id="WP_159554416.1">
    <property type="nucleotide sequence ID" value="NZ_CP035042.1"/>
</dbReference>
<dbReference type="Proteomes" id="UP000464013">
    <property type="component" value="Chromosome"/>
</dbReference>
<sequence length="130" mass="14843">MDQYTGGCLCGNVRIVASGRPYRVGICHCLDCRKHHGALFYASAVFLQEAVAIEGETRDYHGRFFCPRCGSSVFARTGDEVEVHLGTLDTPDQLRPTYESWVVRREAWLPPFPHMKRYDCDRDDTGRIEE</sequence>
<evidence type="ECO:0000313" key="6">
    <source>
        <dbReference type="EMBL" id="QHC51306.1"/>
    </source>
</evidence>
<feature type="domain" description="CENP-V/GFA" evidence="5">
    <location>
        <begin position="4"/>
        <end position="99"/>
    </location>
</feature>
<dbReference type="InterPro" id="IPR006913">
    <property type="entry name" value="CENP-V/GFA"/>
</dbReference>
<dbReference type="PANTHER" id="PTHR33337">
    <property type="entry name" value="GFA DOMAIN-CONTAINING PROTEIN"/>
    <property type="match status" value="1"/>
</dbReference>
<dbReference type="OrthoDB" id="9786619at2"/>
<reference evidence="6 7" key="1">
    <citation type="submission" date="2019-01" db="EMBL/GenBank/DDBJ databases">
        <title>Complete genome of a denitifying bacterium Halomons sp. BC-M4-5.</title>
        <authorList>
            <person name="Wang L."/>
            <person name="Shao Z."/>
        </authorList>
    </citation>
    <scope>NUCLEOTIDE SEQUENCE [LARGE SCALE GENOMIC DNA]</scope>
    <source>
        <strain evidence="6 7">BC-M4-5</strain>
    </source>
</reference>
<dbReference type="InterPro" id="IPR011057">
    <property type="entry name" value="Mss4-like_sf"/>
</dbReference>
<evidence type="ECO:0000256" key="1">
    <source>
        <dbReference type="ARBA" id="ARBA00005495"/>
    </source>
</evidence>
<evidence type="ECO:0000259" key="5">
    <source>
        <dbReference type="PROSITE" id="PS51891"/>
    </source>
</evidence>
<dbReference type="Gene3D" id="3.90.1590.10">
    <property type="entry name" value="glutathione-dependent formaldehyde- activating enzyme (gfa)"/>
    <property type="match status" value="1"/>
</dbReference>
<evidence type="ECO:0000256" key="3">
    <source>
        <dbReference type="ARBA" id="ARBA00022833"/>
    </source>
</evidence>
<dbReference type="SUPFAM" id="SSF51316">
    <property type="entry name" value="Mss4-like"/>
    <property type="match status" value="1"/>
</dbReference>
<dbReference type="GO" id="GO:0016846">
    <property type="term" value="F:carbon-sulfur lyase activity"/>
    <property type="evidence" value="ECO:0007669"/>
    <property type="project" value="InterPro"/>
</dbReference>
<comment type="similarity">
    <text evidence="1">Belongs to the Gfa family.</text>
</comment>
<dbReference type="PROSITE" id="PS51891">
    <property type="entry name" value="CENP_V_GFA"/>
    <property type="match status" value="1"/>
</dbReference>
<gene>
    <name evidence="6" type="ORF">EKK97_19285</name>
</gene>
<evidence type="ECO:0000256" key="2">
    <source>
        <dbReference type="ARBA" id="ARBA00022723"/>
    </source>
</evidence>
<name>A0A6I6SRG8_9GAMM</name>
<evidence type="ECO:0000256" key="4">
    <source>
        <dbReference type="ARBA" id="ARBA00023239"/>
    </source>
</evidence>
<dbReference type="GO" id="GO:0046872">
    <property type="term" value="F:metal ion binding"/>
    <property type="evidence" value="ECO:0007669"/>
    <property type="project" value="UniProtKB-KW"/>
</dbReference>
<keyword evidence="3" id="KW-0862">Zinc</keyword>
<keyword evidence="7" id="KW-1185">Reference proteome</keyword>
<organism evidence="6 7">
    <name type="scientific">Billgrantia tianxiuensis</name>
    <dbReference type="NCBI Taxonomy" id="2497861"/>
    <lineage>
        <taxon>Bacteria</taxon>
        <taxon>Pseudomonadati</taxon>
        <taxon>Pseudomonadota</taxon>
        <taxon>Gammaproteobacteria</taxon>
        <taxon>Oceanospirillales</taxon>
        <taxon>Halomonadaceae</taxon>
        <taxon>Billgrantia</taxon>
    </lineage>
</organism>
<accession>A0A6I6SRG8</accession>
<dbReference type="AlphaFoldDB" id="A0A6I6SRG8"/>
<dbReference type="Pfam" id="PF04828">
    <property type="entry name" value="GFA"/>
    <property type="match status" value="1"/>
</dbReference>
<dbReference type="KEGG" id="htx:EKK97_19285"/>
<keyword evidence="4" id="KW-0456">Lyase</keyword>
<protein>
    <submittedName>
        <fullName evidence="6">GFA family protein</fullName>
    </submittedName>
</protein>
<keyword evidence="2" id="KW-0479">Metal-binding</keyword>
<proteinExistence type="inferred from homology"/>
<evidence type="ECO:0000313" key="7">
    <source>
        <dbReference type="Proteomes" id="UP000464013"/>
    </source>
</evidence>
<dbReference type="PANTHER" id="PTHR33337:SF40">
    <property type="entry name" value="CENP-V_GFA DOMAIN-CONTAINING PROTEIN-RELATED"/>
    <property type="match status" value="1"/>
</dbReference>
<dbReference type="EMBL" id="CP035042">
    <property type="protein sequence ID" value="QHC51306.1"/>
    <property type="molecule type" value="Genomic_DNA"/>
</dbReference>